<dbReference type="Pfam" id="PF06527">
    <property type="entry name" value="TniQ"/>
    <property type="match status" value="1"/>
</dbReference>
<reference evidence="4 5" key="1">
    <citation type="submission" date="2019-05" db="EMBL/GenBank/DDBJ databases">
        <authorList>
            <person name="Chen C."/>
        </authorList>
    </citation>
    <scope>NUCLEOTIDE SEQUENCE [LARGE SCALE GENOMIC DNA]</scope>
    <source>
        <strain evidence="4 5">HB172198</strain>
    </source>
</reference>
<feature type="domain" description="TniQ" evidence="2">
    <location>
        <begin position="8"/>
        <end position="160"/>
    </location>
</feature>
<name>A0A4V1G4E0_9BACL</name>
<dbReference type="InterPro" id="IPR009492">
    <property type="entry name" value="TniQ"/>
</dbReference>
<gene>
    <name evidence="4" type="ORF">E6C60_3656</name>
</gene>
<dbReference type="OrthoDB" id="470139at2"/>
<organism evidence="4 5">
    <name type="scientific">Paenibacillus algicola</name>
    <dbReference type="NCBI Taxonomy" id="2565926"/>
    <lineage>
        <taxon>Bacteria</taxon>
        <taxon>Bacillati</taxon>
        <taxon>Bacillota</taxon>
        <taxon>Bacilli</taxon>
        <taxon>Bacillales</taxon>
        <taxon>Paenibacillaceae</taxon>
        <taxon>Paenibacillus</taxon>
    </lineage>
</organism>
<keyword evidence="5" id="KW-1185">Reference proteome</keyword>
<evidence type="ECO:0000313" key="5">
    <source>
        <dbReference type="Proteomes" id="UP000300879"/>
    </source>
</evidence>
<dbReference type="AlphaFoldDB" id="A0A4V1G4E0"/>
<dbReference type="EMBL" id="CP040396">
    <property type="protein sequence ID" value="QCT04364.1"/>
    <property type="molecule type" value="Genomic_DNA"/>
</dbReference>
<accession>A0A4V1G4E0</accession>
<evidence type="ECO:0000313" key="4">
    <source>
        <dbReference type="EMBL" id="QCT04364.1"/>
    </source>
</evidence>
<protein>
    <submittedName>
        <fullName evidence="4">Uncharacterized protein</fullName>
    </submittedName>
</protein>
<evidence type="ECO:0000256" key="1">
    <source>
        <dbReference type="SAM" id="MobiDB-lite"/>
    </source>
</evidence>
<proteinExistence type="predicted"/>
<feature type="region of interest" description="Disordered" evidence="1">
    <location>
        <begin position="426"/>
        <end position="453"/>
    </location>
</feature>
<dbReference type="Proteomes" id="UP000300879">
    <property type="component" value="Chromosome"/>
</dbReference>
<evidence type="ECO:0000259" key="3">
    <source>
        <dbReference type="Pfam" id="PF15978"/>
    </source>
</evidence>
<dbReference type="RefSeq" id="WP_138227085.1">
    <property type="nucleotide sequence ID" value="NZ_CP040396.1"/>
</dbReference>
<evidence type="ECO:0000259" key="2">
    <source>
        <dbReference type="Pfam" id="PF06527"/>
    </source>
</evidence>
<dbReference type="Pfam" id="PF15978">
    <property type="entry name" value="TnsD"/>
    <property type="match status" value="1"/>
</dbReference>
<dbReference type="InterPro" id="IPR032750">
    <property type="entry name" value="TnsD_C"/>
</dbReference>
<feature type="domain" description="Transposon Tn7 transposition protein TnsD C-terminal" evidence="3">
    <location>
        <begin position="203"/>
        <end position="433"/>
    </location>
</feature>
<dbReference type="KEGG" id="palo:E6C60_3656"/>
<sequence length="475" mass="54950">MNEWCALPIPYPDELLYSVIARYHIRSNNTSPKWTLREVFGTDNVIPTIDLPSHLDALSRRNVVQIMADEWINRHTFYTYYAPFLPDSLAIRVKALMRSTDGSGIHALVGITASTIDQTNRLWFCPSCYEQDIQRYGEPYWHRIHQLPGVYLCPHHRRVLHELTSPLSDRHGLNVLPISRHMFRSIAVIEDLPNKLIDRLSDIAEDIHLLVQQNKLPALYDLRKAILPRLTEKGFVTVLSRIRQQKLCEQPVLFYGRELLDLLDSDPLEVRYSWLEQSTRTARRAVHPLRQLLLIRFLYGSFREFLNRTDVTNAPFGNAPWPCLNKAADHYKNLVVTQCDITRCSDTGQPVGTFVCSCGFSYSRRGPDRSEEEKYYRGRIKSFGPIWSDKLKQCMQEGMSYRSTAERLGVDTNTVIKYANGKSPVREVPLKPKHAKKSGTAPTPKNTRKSPRMRVDWEKRDLELSWNVEQVCKAI</sequence>